<reference evidence="3" key="1">
    <citation type="submission" date="2012-12" db="EMBL/GenBank/DDBJ databases">
        <authorList>
            <person name="Hellsten U."/>
            <person name="Grimwood J."/>
            <person name="Chapman J.A."/>
            <person name="Shapiro H."/>
            <person name="Aerts A."/>
            <person name="Otillar R.P."/>
            <person name="Terry A.Y."/>
            <person name="Boore J.L."/>
            <person name="Simakov O."/>
            <person name="Marletaz F."/>
            <person name="Cho S.-J."/>
            <person name="Edsinger-Gonzales E."/>
            <person name="Havlak P."/>
            <person name="Kuo D.-H."/>
            <person name="Larsson T."/>
            <person name="Lv J."/>
            <person name="Arendt D."/>
            <person name="Savage R."/>
            <person name="Osoegawa K."/>
            <person name="de Jong P."/>
            <person name="Lindberg D.R."/>
            <person name="Seaver E.C."/>
            <person name="Weisblat D.A."/>
            <person name="Putnam N.H."/>
            <person name="Grigoriev I.V."/>
            <person name="Rokhsar D.S."/>
        </authorList>
    </citation>
    <scope>NUCLEOTIDE SEQUENCE</scope>
</reference>
<dbReference type="GeneID" id="20201459"/>
<dbReference type="EMBL" id="AMQM01002316">
    <property type="status" value="NOT_ANNOTATED_CDS"/>
    <property type="molecule type" value="Genomic_DNA"/>
</dbReference>
<dbReference type="EnsemblMetazoa" id="HelroT166327">
    <property type="protein sequence ID" value="HelroP166327"/>
    <property type="gene ID" value="HelroG166327"/>
</dbReference>
<dbReference type="Proteomes" id="UP000015101">
    <property type="component" value="Unassembled WGS sequence"/>
</dbReference>
<dbReference type="HOGENOM" id="CLU_2161092_0_0_1"/>
<proteinExistence type="predicted"/>
<name>T1EY09_HELRO</name>
<dbReference type="InParanoid" id="T1EY09"/>
<evidence type="ECO:0000313" key="2">
    <source>
        <dbReference type="EnsemblMetazoa" id="HelroP166327"/>
    </source>
</evidence>
<organism evidence="2 3">
    <name type="scientific">Helobdella robusta</name>
    <name type="common">Californian leech</name>
    <dbReference type="NCBI Taxonomy" id="6412"/>
    <lineage>
        <taxon>Eukaryota</taxon>
        <taxon>Metazoa</taxon>
        <taxon>Spiralia</taxon>
        <taxon>Lophotrochozoa</taxon>
        <taxon>Annelida</taxon>
        <taxon>Clitellata</taxon>
        <taxon>Hirudinea</taxon>
        <taxon>Rhynchobdellida</taxon>
        <taxon>Glossiphoniidae</taxon>
        <taxon>Helobdella</taxon>
    </lineage>
</organism>
<reference evidence="1 3" key="2">
    <citation type="journal article" date="2013" name="Nature">
        <title>Insights into bilaterian evolution from three spiralian genomes.</title>
        <authorList>
            <person name="Simakov O."/>
            <person name="Marletaz F."/>
            <person name="Cho S.J."/>
            <person name="Edsinger-Gonzales E."/>
            <person name="Havlak P."/>
            <person name="Hellsten U."/>
            <person name="Kuo D.H."/>
            <person name="Larsson T."/>
            <person name="Lv J."/>
            <person name="Arendt D."/>
            <person name="Savage R."/>
            <person name="Osoegawa K."/>
            <person name="de Jong P."/>
            <person name="Grimwood J."/>
            <person name="Chapman J.A."/>
            <person name="Shapiro H."/>
            <person name="Aerts A."/>
            <person name="Otillar R.P."/>
            <person name="Terry A.Y."/>
            <person name="Boore J.L."/>
            <person name="Grigoriev I.V."/>
            <person name="Lindberg D.R."/>
            <person name="Seaver E.C."/>
            <person name="Weisblat D.A."/>
            <person name="Putnam N.H."/>
            <person name="Rokhsar D.S."/>
        </authorList>
    </citation>
    <scope>NUCLEOTIDE SEQUENCE</scope>
</reference>
<keyword evidence="3" id="KW-1185">Reference proteome</keyword>
<evidence type="ECO:0000313" key="3">
    <source>
        <dbReference type="Proteomes" id="UP000015101"/>
    </source>
</evidence>
<protein>
    <submittedName>
        <fullName evidence="1 2">Uncharacterized protein</fullName>
    </submittedName>
</protein>
<reference evidence="2" key="3">
    <citation type="submission" date="2015-06" db="UniProtKB">
        <authorList>
            <consortium name="EnsemblMetazoa"/>
        </authorList>
    </citation>
    <scope>IDENTIFICATION</scope>
</reference>
<dbReference type="EMBL" id="KB097753">
    <property type="protein sequence ID" value="ESN90629.1"/>
    <property type="molecule type" value="Genomic_DNA"/>
</dbReference>
<dbReference type="CTD" id="20201459"/>
<evidence type="ECO:0000313" key="1">
    <source>
        <dbReference type="EMBL" id="ESN90629.1"/>
    </source>
</evidence>
<dbReference type="RefSeq" id="XP_009031526.1">
    <property type="nucleotide sequence ID" value="XM_009033278.1"/>
</dbReference>
<gene>
    <name evidence="2" type="primary">20201459</name>
    <name evidence="1" type="ORF">HELRODRAFT_166327</name>
</gene>
<dbReference type="KEGG" id="hro:HELRODRAFT_166327"/>
<sequence length="111" mass="12771">MNNNNTNINLLFLKNNFYDINNDSGNFSGYINDDDGDNNNIINNSNNITNNNNNGINFSNDSLQESDFLMSELTKKNFRRHLSTWAKQIPIIVGDFHRNNICREKIVTKAL</sequence>
<dbReference type="AlphaFoldDB" id="T1EY09"/>
<accession>T1EY09</accession>